<evidence type="ECO:0000256" key="3">
    <source>
        <dbReference type="SAM" id="Coils"/>
    </source>
</evidence>
<reference evidence="5" key="1">
    <citation type="submission" date="2021-01" db="EMBL/GenBank/DDBJ databases">
        <authorList>
            <person name="Corre E."/>
            <person name="Pelletier E."/>
            <person name="Niang G."/>
            <person name="Scheremetjew M."/>
            <person name="Finn R."/>
            <person name="Kale V."/>
            <person name="Holt S."/>
            <person name="Cochrane G."/>
            <person name="Meng A."/>
            <person name="Brown T."/>
            <person name="Cohen L."/>
        </authorList>
    </citation>
    <scope>NUCLEOTIDE SEQUENCE</scope>
    <source>
        <strain evidence="5">CCMP1795</strain>
    </source>
</reference>
<comment type="similarity">
    <text evidence="1">Belongs to the protein disulfide isomerase family.</text>
</comment>
<accession>A0A7S3URQ5</accession>
<evidence type="ECO:0000313" key="5">
    <source>
        <dbReference type="EMBL" id="CAE0621534.1"/>
    </source>
</evidence>
<protein>
    <recommendedName>
        <fullName evidence="4">Thioredoxin domain-containing protein</fullName>
    </recommendedName>
</protein>
<name>A0A7S3URQ5_OXYMA</name>
<dbReference type="SUPFAM" id="SSF52833">
    <property type="entry name" value="Thioredoxin-like"/>
    <property type="match status" value="1"/>
</dbReference>
<dbReference type="EMBL" id="HBIT01012396">
    <property type="protein sequence ID" value="CAE0621534.1"/>
    <property type="molecule type" value="Transcribed_RNA"/>
</dbReference>
<dbReference type="InterPro" id="IPR051063">
    <property type="entry name" value="PDI"/>
</dbReference>
<sequence length="167" mass="18647">MIPAWNQLGKAYADSETVQIVDVDCTANGKNTCSRMGVQGFPTIKYFTAKTGKSGADYQGGRDFDALSSFVKKTLASGCNVKTGKDCAPNEKQLIQKLKDKTLEELRDDITNKTTLLKDLKKERSAAQAEMREKEKTWTRNEKNYNKALGILKQMEKLAKDGQKTEL</sequence>
<dbReference type="PANTHER" id="PTHR45672:SF3">
    <property type="entry name" value="THIOREDOXIN DOMAIN-CONTAINING PROTEIN 5"/>
    <property type="match status" value="1"/>
</dbReference>
<evidence type="ECO:0000256" key="2">
    <source>
        <dbReference type="ARBA" id="ARBA00022729"/>
    </source>
</evidence>
<keyword evidence="2" id="KW-0732">Signal</keyword>
<dbReference type="GO" id="GO:0003756">
    <property type="term" value="F:protein disulfide isomerase activity"/>
    <property type="evidence" value="ECO:0007669"/>
    <property type="project" value="TreeGrafter"/>
</dbReference>
<feature type="domain" description="Thioredoxin" evidence="4">
    <location>
        <begin position="1"/>
        <end position="76"/>
    </location>
</feature>
<feature type="coiled-coil region" evidence="3">
    <location>
        <begin position="103"/>
        <end position="137"/>
    </location>
</feature>
<dbReference type="InterPro" id="IPR013766">
    <property type="entry name" value="Thioredoxin_domain"/>
</dbReference>
<evidence type="ECO:0000259" key="4">
    <source>
        <dbReference type="PROSITE" id="PS51352"/>
    </source>
</evidence>
<evidence type="ECO:0000256" key="1">
    <source>
        <dbReference type="ARBA" id="ARBA00006347"/>
    </source>
</evidence>
<dbReference type="PANTHER" id="PTHR45672">
    <property type="entry name" value="PROTEIN DISULFIDE-ISOMERASE C17H9.14C-RELATED"/>
    <property type="match status" value="1"/>
</dbReference>
<proteinExistence type="inferred from homology"/>
<dbReference type="Pfam" id="PF00085">
    <property type="entry name" value="Thioredoxin"/>
    <property type="match status" value="1"/>
</dbReference>
<gene>
    <name evidence="5" type="ORF">OMAR00292_LOCUS6545</name>
</gene>
<dbReference type="AlphaFoldDB" id="A0A7S3URQ5"/>
<dbReference type="Gene3D" id="3.40.30.10">
    <property type="entry name" value="Glutaredoxin"/>
    <property type="match status" value="1"/>
</dbReference>
<keyword evidence="3" id="KW-0175">Coiled coil</keyword>
<organism evidence="5">
    <name type="scientific">Oxyrrhis marina</name>
    <name type="common">Dinoflagellate</name>
    <dbReference type="NCBI Taxonomy" id="2969"/>
    <lineage>
        <taxon>Eukaryota</taxon>
        <taxon>Sar</taxon>
        <taxon>Alveolata</taxon>
        <taxon>Dinophyceae</taxon>
        <taxon>Oxyrrhinales</taxon>
        <taxon>Oxyrrhinaceae</taxon>
        <taxon>Oxyrrhis</taxon>
    </lineage>
</organism>
<dbReference type="PROSITE" id="PS51352">
    <property type="entry name" value="THIOREDOXIN_2"/>
    <property type="match status" value="1"/>
</dbReference>
<dbReference type="GO" id="GO:0005783">
    <property type="term" value="C:endoplasmic reticulum"/>
    <property type="evidence" value="ECO:0007669"/>
    <property type="project" value="TreeGrafter"/>
</dbReference>
<dbReference type="GO" id="GO:0006457">
    <property type="term" value="P:protein folding"/>
    <property type="evidence" value="ECO:0007669"/>
    <property type="project" value="TreeGrafter"/>
</dbReference>
<dbReference type="InterPro" id="IPR036249">
    <property type="entry name" value="Thioredoxin-like_sf"/>
</dbReference>